<dbReference type="InterPro" id="IPR036291">
    <property type="entry name" value="NAD(P)-bd_dom_sf"/>
</dbReference>
<evidence type="ECO:0000256" key="3">
    <source>
        <dbReference type="ARBA" id="ARBA00023027"/>
    </source>
</evidence>
<dbReference type="FunFam" id="3.40.50.720:FF:000203">
    <property type="entry name" value="D-3-phosphoglycerate dehydrogenase (SerA)"/>
    <property type="match status" value="1"/>
</dbReference>
<dbReference type="Proteomes" id="UP000657177">
    <property type="component" value="Unassembled WGS sequence"/>
</dbReference>
<protein>
    <submittedName>
        <fullName evidence="7">Hydroxyacid dehydrogenase</fullName>
    </submittedName>
</protein>
<dbReference type="PANTHER" id="PTHR43761:SF1">
    <property type="entry name" value="D-ISOMER SPECIFIC 2-HYDROXYACID DEHYDROGENASE CATALYTIC DOMAIN-CONTAINING PROTEIN-RELATED"/>
    <property type="match status" value="1"/>
</dbReference>
<keyword evidence="2 4" id="KW-0560">Oxidoreductase</keyword>
<evidence type="ECO:0000256" key="1">
    <source>
        <dbReference type="ARBA" id="ARBA00005854"/>
    </source>
</evidence>
<dbReference type="AlphaFoldDB" id="A0A8J6LNT1"/>
<dbReference type="Pfam" id="PF02826">
    <property type="entry name" value="2-Hacid_dh_C"/>
    <property type="match status" value="1"/>
</dbReference>
<evidence type="ECO:0000256" key="4">
    <source>
        <dbReference type="RuleBase" id="RU003719"/>
    </source>
</evidence>
<evidence type="ECO:0000313" key="8">
    <source>
        <dbReference type="Proteomes" id="UP000657177"/>
    </source>
</evidence>
<dbReference type="PROSITE" id="PS00065">
    <property type="entry name" value="D_2_HYDROXYACID_DH_1"/>
    <property type="match status" value="1"/>
</dbReference>
<dbReference type="InterPro" id="IPR050418">
    <property type="entry name" value="D-iso_2-hydroxyacid_DH_PdxB"/>
</dbReference>
<accession>A0A8J6LNT1</accession>
<dbReference type="Pfam" id="PF00389">
    <property type="entry name" value="2-Hacid_dh"/>
    <property type="match status" value="1"/>
</dbReference>
<evidence type="ECO:0000313" key="7">
    <source>
        <dbReference type="EMBL" id="MBA2133998.1"/>
    </source>
</evidence>
<feature type="domain" description="D-isomer specific 2-hydroxyacid dehydrogenase NAD-binding" evidence="6">
    <location>
        <begin position="110"/>
        <end position="289"/>
    </location>
</feature>
<comment type="caution">
    <text evidence="7">The sequence shown here is derived from an EMBL/GenBank/DDBJ whole genome shotgun (WGS) entry which is preliminary data.</text>
</comment>
<organism evidence="7 8">
    <name type="scientific">Capillibacterium thermochitinicola</name>
    <dbReference type="NCBI Taxonomy" id="2699427"/>
    <lineage>
        <taxon>Bacteria</taxon>
        <taxon>Bacillati</taxon>
        <taxon>Bacillota</taxon>
        <taxon>Capillibacterium</taxon>
    </lineage>
</organism>
<feature type="domain" description="D-isomer specific 2-hydroxyacid dehydrogenase catalytic" evidence="5">
    <location>
        <begin position="9"/>
        <end position="320"/>
    </location>
</feature>
<sequence>MGLNKGYVLLPQPIEEEARKMLEDAGLEVVVAPDPKPETVAPLMKDAKAIVLRTGIYIDEALIKAADDLWTISRTGGGVDNVDLKAATAHGVIVTSSLGVNASTVAEHTLSLILALFKQFFLLDREVRKNNFKIRYKNYPQDVQGKRLGIIGFGQIGQILAQYYYPLGQTKILAYDPVLPDVVKTKFSATVDFVSLDELLKNADVVSIHVPLNEHTRNMIAWEQLKMMKPSAYLVNVSRGGIVNEKDLIKALKEGVIRGAGLDVFEKEPIEEDNPLLELDNVILTPHTAALTDECVVRMATEAVKRVIDLFNGNEPEKIANPEVLKLEKWQHLKKRA</sequence>
<evidence type="ECO:0000259" key="6">
    <source>
        <dbReference type="Pfam" id="PF02826"/>
    </source>
</evidence>
<dbReference type="CDD" id="cd12173">
    <property type="entry name" value="PGDH_4"/>
    <property type="match status" value="1"/>
</dbReference>
<proteinExistence type="inferred from homology"/>
<dbReference type="PANTHER" id="PTHR43761">
    <property type="entry name" value="D-ISOMER SPECIFIC 2-HYDROXYACID DEHYDROGENASE FAMILY PROTEIN (AFU_ORTHOLOGUE AFUA_1G13630)"/>
    <property type="match status" value="1"/>
</dbReference>
<dbReference type="InterPro" id="IPR006139">
    <property type="entry name" value="D-isomer_2_OHA_DH_cat_dom"/>
</dbReference>
<dbReference type="SUPFAM" id="SSF52283">
    <property type="entry name" value="Formate/glycerate dehydrogenase catalytic domain-like"/>
    <property type="match status" value="1"/>
</dbReference>
<keyword evidence="8" id="KW-1185">Reference proteome</keyword>
<dbReference type="EMBL" id="JAAKDE010000039">
    <property type="protein sequence ID" value="MBA2133998.1"/>
    <property type="molecule type" value="Genomic_DNA"/>
</dbReference>
<gene>
    <name evidence="7" type="ORF">G5B42_10690</name>
</gene>
<keyword evidence="3" id="KW-0520">NAD</keyword>
<reference evidence="7" key="1">
    <citation type="submission" date="2020-06" db="EMBL/GenBank/DDBJ databases">
        <title>Novel chitinolytic bacterium.</title>
        <authorList>
            <person name="Ungkulpasvich U."/>
            <person name="Kosugi A."/>
            <person name="Uke A."/>
        </authorList>
    </citation>
    <scope>NUCLEOTIDE SEQUENCE</scope>
    <source>
        <strain evidence="7">UUS1-1</strain>
    </source>
</reference>
<dbReference type="Gene3D" id="3.40.50.720">
    <property type="entry name" value="NAD(P)-binding Rossmann-like Domain"/>
    <property type="match status" value="2"/>
</dbReference>
<dbReference type="InterPro" id="IPR006140">
    <property type="entry name" value="D-isomer_DH_NAD-bd"/>
</dbReference>
<evidence type="ECO:0000259" key="5">
    <source>
        <dbReference type="Pfam" id="PF00389"/>
    </source>
</evidence>
<dbReference type="GO" id="GO:0051287">
    <property type="term" value="F:NAD binding"/>
    <property type="evidence" value="ECO:0007669"/>
    <property type="project" value="InterPro"/>
</dbReference>
<dbReference type="GO" id="GO:0016616">
    <property type="term" value="F:oxidoreductase activity, acting on the CH-OH group of donors, NAD or NADP as acceptor"/>
    <property type="evidence" value="ECO:0007669"/>
    <property type="project" value="InterPro"/>
</dbReference>
<comment type="similarity">
    <text evidence="1 4">Belongs to the D-isomer specific 2-hydroxyacid dehydrogenase family.</text>
</comment>
<dbReference type="SUPFAM" id="SSF51735">
    <property type="entry name" value="NAD(P)-binding Rossmann-fold domains"/>
    <property type="match status" value="1"/>
</dbReference>
<dbReference type="InterPro" id="IPR029753">
    <property type="entry name" value="D-isomer_DH_CS"/>
</dbReference>
<name>A0A8J6LNT1_9FIRM</name>
<dbReference type="PROSITE" id="PS00671">
    <property type="entry name" value="D_2_HYDROXYACID_DH_3"/>
    <property type="match status" value="1"/>
</dbReference>
<dbReference type="InterPro" id="IPR029752">
    <property type="entry name" value="D-isomer_DH_CS1"/>
</dbReference>
<dbReference type="RefSeq" id="WP_181340466.1">
    <property type="nucleotide sequence ID" value="NZ_JAAKDE010000039.1"/>
</dbReference>
<evidence type="ECO:0000256" key="2">
    <source>
        <dbReference type="ARBA" id="ARBA00023002"/>
    </source>
</evidence>